<keyword evidence="3 7" id="KW-0808">Transferase</keyword>
<dbReference type="PANTHER" id="PTHR13693:SF100">
    <property type="entry name" value="8-AMINO-7-OXONONANOATE SYNTHASE"/>
    <property type="match status" value="1"/>
</dbReference>
<dbReference type="Gene3D" id="3.90.1150.10">
    <property type="entry name" value="Aspartate Aminotransferase, domain 1"/>
    <property type="match status" value="1"/>
</dbReference>
<comment type="catalytic activity">
    <reaction evidence="5">
        <text>6-carboxyhexanoyl-[ACP] + L-alanine + H(+) = (8S)-8-amino-7-oxononanoate + holo-[ACP] + CO2</text>
        <dbReference type="Rhea" id="RHEA:42288"/>
        <dbReference type="Rhea" id="RHEA-COMP:9685"/>
        <dbReference type="Rhea" id="RHEA-COMP:9955"/>
        <dbReference type="ChEBI" id="CHEBI:15378"/>
        <dbReference type="ChEBI" id="CHEBI:16526"/>
        <dbReference type="ChEBI" id="CHEBI:57972"/>
        <dbReference type="ChEBI" id="CHEBI:64479"/>
        <dbReference type="ChEBI" id="CHEBI:78846"/>
        <dbReference type="ChEBI" id="CHEBI:149468"/>
        <dbReference type="EC" id="2.3.1.47"/>
    </reaction>
</comment>
<organism evidence="7 8">
    <name type="scientific">Glutamicibacter protophormiae</name>
    <name type="common">Brevibacterium protophormiae</name>
    <dbReference type="NCBI Taxonomy" id="37930"/>
    <lineage>
        <taxon>Bacteria</taxon>
        <taxon>Bacillati</taxon>
        <taxon>Actinomycetota</taxon>
        <taxon>Actinomycetes</taxon>
        <taxon>Micrococcales</taxon>
        <taxon>Micrococcaceae</taxon>
        <taxon>Glutamicibacter</taxon>
    </lineage>
</organism>
<dbReference type="RefSeq" id="WP_229777339.1">
    <property type="nucleotide sequence ID" value="NZ_BMPH01000006.1"/>
</dbReference>
<dbReference type="InterPro" id="IPR015422">
    <property type="entry name" value="PyrdxlP-dep_Trfase_small"/>
</dbReference>
<keyword evidence="7" id="KW-0012">Acyltransferase</keyword>
<dbReference type="SUPFAM" id="SSF53383">
    <property type="entry name" value="PLP-dependent transferases"/>
    <property type="match status" value="1"/>
</dbReference>
<dbReference type="InterPro" id="IPR050087">
    <property type="entry name" value="AON_synthase_class-II"/>
</dbReference>
<evidence type="ECO:0000256" key="2">
    <source>
        <dbReference type="ARBA" id="ARBA00013187"/>
    </source>
</evidence>
<sequence length="396" mass="40765">MSELTAAPAATAWDGWLRGRAAVRAKRDMQRADSARADLYDLASNDYLGLSAHPLVRTAAINALCTVGAGASASRVASGTWGIHRELETALCDYTGRAQALVFSSGYTANLGVLGALGGPGSLFLLDAHAHASLIDGAKLSGAAWHSFEHNNLAAAEALLRANRDAPAPKPRVVLVLESIYSVLGDAAPLERAAALCAQYGALLLVDEAHSLAAVPGGSAVRAAGLEQAGHVLATATLSKALGAQGGVVLLGGPQAQLWREHLLNTARTFIFDTALAPAAAAGARAALDLATTERIAALAANTRLIRDTLAAHARLAGRIDPAAGAVQSVRMRTPGQAAAAAALLRERGCAVNCFRPPSVPDGISRLRLTAHAHHHPDTLAAVLETVARTIKEVES</sequence>
<comment type="cofactor">
    <cofactor evidence="1">
        <name>pyridoxal 5'-phosphate</name>
        <dbReference type="ChEBI" id="CHEBI:597326"/>
    </cofactor>
</comment>
<evidence type="ECO:0000259" key="6">
    <source>
        <dbReference type="Pfam" id="PF00155"/>
    </source>
</evidence>
<dbReference type="EC" id="2.3.1.47" evidence="2"/>
<dbReference type="EMBL" id="JAGIOJ010000001">
    <property type="protein sequence ID" value="MBP2399748.1"/>
    <property type="molecule type" value="Genomic_DNA"/>
</dbReference>
<evidence type="ECO:0000313" key="7">
    <source>
        <dbReference type="EMBL" id="MBP2399748.1"/>
    </source>
</evidence>
<reference evidence="7 8" key="1">
    <citation type="submission" date="2021-03" db="EMBL/GenBank/DDBJ databases">
        <title>Sequencing the genomes of 1000 actinobacteria strains.</title>
        <authorList>
            <person name="Klenk H.-P."/>
        </authorList>
    </citation>
    <scope>NUCLEOTIDE SEQUENCE [LARGE SCALE GENOMIC DNA]</scope>
    <source>
        <strain evidence="7 8">DSM 20168</strain>
    </source>
</reference>
<dbReference type="Gene3D" id="3.40.640.10">
    <property type="entry name" value="Type I PLP-dependent aspartate aminotransferase-like (Major domain)"/>
    <property type="match status" value="1"/>
</dbReference>
<evidence type="ECO:0000256" key="3">
    <source>
        <dbReference type="ARBA" id="ARBA00022679"/>
    </source>
</evidence>
<dbReference type="PANTHER" id="PTHR13693">
    <property type="entry name" value="CLASS II AMINOTRANSFERASE/8-AMINO-7-OXONONANOATE SYNTHASE"/>
    <property type="match status" value="1"/>
</dbReference>
<evidence type="ECO:0000256" key="5">
    <source>
        <dbReference type="ARBA" id="ARBA00047715"/>
    </source>
</evidence>
<comment type="caution">
    <text evidence="7">The sequence shown here is derived from an EMBL/GenBank/DDBJ whole genome shotgun (WGS) entry which is preliminary data.</text>
</comment>
<dbReference type="InterPro" id="IPR015421">
    <property type="entry name" value="PyrdxlP-dep_Trfase_major"/>
</dbReference>
<dbReference type="Pfam" id="PF00155">
    <property type="entry name" value="Aminotran_1_2"/>
    <property type="match status" value="1"/>
</dbReference>
<feature type="domain" description="Aminotransferase class I/classII large" evidence="6">
    <location>
        <begin position="38"/>
        <end position="386"/>
    </location>
</feature>
<name>A0ABS4XVM0_GLUPR</name>
<protein>
    <recommendedName>
        <fullName evidence="2">8-amino-7-oxononanoate synthase</fullName>
        <ecNumber evidence="2">2.3.1.47</ecNumber>
    </recommendedName>
</protein>
<keyword evidence="8" id="KW-1185">Reference proteome</keyword>
<dbReference type="Proteomes" id="UP001195422">
    <property type="component" value="Unassembled WGS sequence"/>
</dbReference>
<evidence type="ECO:0000256" key="4">
    <source>
        <dbReference type="ARBA" id="ARBA00022898"/>
    </source>
</evidence>
<dbReference type="InterPro" id="IPR015424">
    <property type="entry name" value="PyrdxlP-dep_Trfase"/>
</dbReference>
<proteinExistence type="predicted"/>
<dbReference type="InterPro" id="IPR004839">
    <property type="entry name" value="Aminotransferase_I/II_large"/>
</dbReference>
<evidence type="ECO:0000256" key="1">
    <source>
        <dbReference type="ARBA" id="ARBA00001933"/>
    </source>
</evidence>
<accession>A0ABS4XVM0</accession>
<keyword evidence="4" id="KW-0663">Pyridoxal phosphate</keyword>
<gene>
    <name evidence="7" type="ORF">JOF39_002829</name>
</gene>
<dbReference type="GO" id="GO:0008710">
    <property type="term" value="F:8-amino-7-oxononanoate synthase activity"/>
    <property type="evidence" value="ECO:0007669"/>
    <property type="project" value="UniProtKB-EC"/>
</dbReference>
<evidence type="ECO:0000313" key="8">
    <source>
        <dbReference type="Proteomes" id="UP001195422"/>
    </source>
</evidence>